<proteinExistence type="predicted"/>
<dbReference type="Gene3D" id="2.40.400.10">
    <property type="entry name" value="Acetoacetate decarboxylase-like"/>
    <property type="match status" value="1"/>
</dbReference>
<reference evidence="2" key="1">
    <citation type="journal article" date="2017" name="Nat. Microbiol.">
        <title>Global analysis of biosynthetic gene clusters reveals vast potential of secondary metabolite production in Penicillium species.</title>
        <authorList>
            <person name="Nielsen J.C."/>
            <person name="Grijseels S."/>
            <person name="Prigent S."/>
            <person name="Ji B."/>
            <person name="Dainat J."/>
            <person name="Nielsen K.F."/>
            <person name="Frisvad J.C."/>
            <person name="Workman M."/>
            <person name="Nielsen J."/>
        </authorList>
    </citation>
    <scope>NUCLEOTIDE SEQUENCE [LARGE SCALE GENOMIC DNA]</scope>
    <source>
        <strain evidence="2">IBT 14082</strain>
    </source>
</reference>
<dbReference type="Pfam" id="PF06314">
    <property type="entry name" value="ADC"/>
    <property type="match status" value="1"/>
</dbReference>
<dbReference type="EMBL" id="MLQL01000009">
    <property type="protein sequence ID" value="OQE24873.1"/>
    <property type="molecule type" value="Genomic_DNA"/>
</dbReference>
<accession>A0A1V6TGZ1</accession>
<protein>
    <submittedName>
        <fullName evidence="1">Uncharacterized protein</fullName>
    </submittedName>
</protein>
<dbReference type="STRING" id="254877.A0A1V6TGZ1"/>
<evidence type="ECO:0000313" key="2">
    <source>
        <dbReference type="Proteomes" id="UP000191342"/>
    </source>
</evidence>
<dbReference type="SUPFAM" id="SSF160104">
    <property type="entry name" value="Acetoacetate decarboxylase-like"/>
    <property type="match status" value="1"/>
</dbReference>
<dbReference type="Proteomes" id="UP000191342">
    <property type="component" value="Unassembled WGS sequence"/>
</dbReference>
<gene>
    <name evidence="1" type="ORF">PENFLA_c009G05528</name>
</gene>
<sequence>MASIQGAIPITELHSIPIHATPYGRGNTAPIFTSVDILKSNIAPVVCPFENAVYGGREAYGYPKVLGDIDFDLKKNAGVMAFVTATVSRPISNPIVEFLCKPSNYIITGPIPPPENVGLNLRLIPNIITGAKPSVRQFVPITFKALEGERWEGVGSLRFPSMSTSDPLHKTPVVEYLRAELLRNCTCVFAGRVTEVFDF</sequence>
<evidence type="ECO:0000313" key="1">
    <source>
        <dbReference type="EMBL" id="OQE24873.1"/>
    </source>
</evidence>
<dbReference type="GO" id="GO:0016829">
    <property type="term" value="F:lyase activity"/>
    <property type="evidence" value="ECO:0007669"/>
    <property type="project" value="InterPro"/>
</dbReference>
<comment type="caution">
    <text evidence="1">The sequence shown here is derived from an EMBL/GenBank/DDBJ whole genome shotgun (WGS) entry which is preliminary data.</text>
</comment>
<dbReference type="InterPro" id="IPR023375">
    <property type="entry name" value="ADC_dom_sf"/>
</dbReference>
<keyword evidence="2" id="KW-1185">Reference proteome</keyword>
<dbReference type="InterPro" id="IPR010451">
    <property type="entry name" value="Acetoacetate_decarboxylase"/>
</dbReference>
<dbReference type="OrthoDB" id="10248817at2759"/>
<name>A0A1V6TGZ1_9EURO</name>
<dbReference type="AlphaFoldDB" id="A0A1V6TGZ1"/>
<organism evidence="1 2">
    <name type="scientific">Penicillium flavigenum</name>
    <dbReference type="NCBI Taxonomy" id="254877"/>
    <lineage>
        <taxon>Eukaryota</taxon>
        <taxon>Fungi</taxon>
        <taxon>Dikarya</taxon>
        <taxon>Ascomycota</taxon>
        <taxon>Pezizomycotina</taxon>
        <taxon>Eurotiomycetes</taxon>
        <taxon>Eurotiomycetidae</taxon>
        <taxon>Eurotiales</taxon>
        <taxon>Aspergillaceae</taxon>
        <taxon>Penicillium</taxon>
    </lineage>
</organism>